<evidence type="ECO:0000313" key="2">
    <source>
        <dbReference type="Proteomes" id="UP000260782"/>
    </source>
</evidence>
<dbReference type="NCBIfam" id="TIGR01764">
    <property type="entry name" value="excise"/>
    <property type="match status" value="1"/>
</dbReference>
<dbReference type="EMBL" id="QVES01000001">
    <property type="protein sequence ID" value="RGB90244.1"/>
    <property type="molecule type" value="Genomic_DNA"/>
</dbReference>
<dbReference type="InterPro" id="IPR010093">
    <property type="entry name" value="SinI_DNA-bd"/>
</dbReference>
<protein>
    <submittedName>
        <fullName evidence="1">DNA-binding protein</fullName>
    </submittedName>
</protein>
<dbReference type="GO" id="GO:0003677">
    <property type="term" value="F:DNA binding"/>
    <property type="evidence" value="ECO:0007669"/>
    <property type="project" value="UniProtKB-KW"/>
</dbReference>
<dbReference type="AlphaFoldDB" id="A0A3E2U219"/>
<sequence length="63" mass="7095">MARKAKVVPETPFMNVKDAARVTGLSECYLRKQLKEGNIPHIMSGRCIRINVPALLRQMDAVK</sequence>
<organism evidence="1 2">
    <name type="scientific">Faecalibacterium prausnitzii</name>
    <dbReference type="NCBI Taxonomy" id="853"/>
    <lineage>
        <taxon>Bacteria</taxon>
        <taxon>Bacillati</taxon>
        <taxon>Bacillota</taxon>
        <taxon>Clostridia</taxon>
        <taxon>Eubacteriales</taxon>
        <taxon>Oscillospiraceae</taxon>
        <taxon>Faecalibacterium</taxon>
    </lineage>
</organism>
<keyword evidence="1" id="KW-0238">DNA-binding</keyword>
<proteinExistence type="predicted"/>
<accession>A0A3E2U219</accession>
<comment type="caution">
    <text evidence="1">The sequence shown here is derived from an EMBL/GenBank/DDBJ whole genome shotgun (WGS) entry which is preliminary data.</text>
</comment>
<gene>
    <name evidence="1" type="ORF">DWZ25_00190</name>
</gene>
<dbReference type="RefSeq" id="WP_117529354.1">
    <property type="nucleotide sequence ID" value="NZ_QVES01000001.1"/>
</dbReference>
<reference evidence="1 2" key="1">
    <citation type="submission" date="2018-08" db="EMBL/GenBank/DDBJ databases">
        <title>A genome reference for cultivated species of the human gut microbiota.</title>
        <authorList>
            <person name="Zou Y."/>
            <person name="Xue W."/>
            <person name="Luo G."/>
        </authorList>
    </citation>
    <scope>NUCLEOTIDE SEQUENCE [LARGE SCALE GENOMIC DNA]</scope>
    <source>
        <strain evidence="1 2">AF31-14AC</strain>
    </source>
</reference>
<evidence type="ECO:0000313" key="1">
    <source>
        <dbReference type="EMBL" id="RGB90244.1"/>
    </source>
</evidence>
<dbReference type="Proteomes" id="UP000260782">
    <property type="component" value="Unassembled WGS sequence"/>
</dbReference>
<name>A0A3E2U219_9FIRM</name>